<dbReference type="GO" id="GO:0005829">
    <property type="term" value="C:cytosol"/>
    <property type="evidence" value="ECO:0000318"/>
    <property type="project" value="GO_Central"/>
</dbReference>
<sequence length="323" mass="35258">MMRAVVIEQFGDADSLRVNPNTPVPQVGENEVLIRMKAAGINELDLRIRATGWRTYKPPFTLGLDGSGIIHSVGQGVTTLQPGDRVYVFQPITGTYAEFCLAAEDRVYKLPNNLSYEEGAVLPNPYFCAIRCLKRAGFKRGETVLVNGASGGFGLGAIQLARALGASKVVGTAGTEKGQELVEQMGAEKVLNYKSPDFKRDLRDVFGPKGVDIIIETNVDVNFEMDMNLAARLGRIMVLGKRGKAVCTPQNLVFKETTVMGCALFFCDSSERLKMSEIVDRGAEEGWLKPYVGRSFKLSDVAASHKFIENRKGASGKLILLID</sequence>
<evidence type="ECO:0000313" key="9">
    <source>
        <dbReference type="EnsemblMetazoa" id="XP_030838361"/>
    </source>
</evidence>
<dbReference type="EnsemblMetazoa" id="XM_030982501">
    <property type="protein sequence ID" value="XP_030838361"/>
    <property type="gene ID" value="LOC591720"/>
</dbReference>
<dbReference type="EnsemblMetazoa" id="XM_030982502">
    <property type="protein sequence ID" value="XP_030838362"/>
    <property type="gene ID" value="LOC591720"/>
</dbReference>
<evidence type="ECO:0000259" key="8">
    <source>
        <dbReference type="SMART" id="SM00829"/>
    </source>
</evidence>
<evidence type="ECO:0000256" key="5">
    <source>
        <dbReference type="ARBA" id="ARBA00022857"/>
    </source>
</evidence>
<dbReference type="Proteomes" id="UP000007110">
    <property type="component" value="Unassembled WGS sequence"/>
</dbReference>
<evidence type="ECO:0000256" key="4">
    <source>
        <dbReference type="ARBA" id="ARBA00022490"/>
    </source>
</evidence>
<dbReference type="GO" id="GO:0003730">
    <property type="term" value="F:mRNA 3'-UTR binding"/>
    <property type="evidence" value="ECO:0000318"/>
    <property type="project" value="GO_Central"/>
</dbReference>
<evidence type="ECO:0000256" key="6">
    <source>
        <dbReference type="ARBA" id="ARBA00022884"/>
    </source>
</evidence>
<dbReference type="FunFam" id="3.40.50.720:FF:000244">
    <property type="entry name" value="quinone oxidoreductase"/>
    <property type="match status" value="1"/>
</dbReference>
<dbReference type="FunCoup" id="A0A7M7NLP4">
    <property type="interactions" value="1486"/>
</dbReference>
<keyword evidence="5" id="KW-0521">NADP</keyword>
<dbReference type="PANTHER" id="PTHR44154">
    <property type="entry name" value="QUINONE OXIDOREDUCTASE"/>
    <property type="match status" value="1"/>
</dbReference>
<dbReference type="GO" id="GO:0003960">
    <property type="term" value="F:quinone reductase (NADPH) activity"/>
    <property type="evidence" value="ECO:0000318"/>
    <property type="project" value="GO_Central"/>
</dbReference>
<comment type="subunit">
    <text evidence="3">Homotetramer.</text>
</comment>
<keyword evidence="7" id="KW-0007">Acetylation</keyword>
<evidence type="ECO:0000256" key="1">
    <source>
        <dbReference type="ARBA" id="ARBA00004496"/>
    </source>
</evidence>
<reference evidence="10" key="1">
    <citation type="submission" date="2015-02" db="EMBL/GenBank/DDBJ databases">
        <title>Genome sequencing for Strongylocentrotus purpuratus.</title>
        <authorList>
            <person name="Murali S."/>
            <person name="Liu Y."/>
            <person name="Vee V."/>
            <person name="English A."/>
            <person name="Wang M."/>
            <person name="Skinner E."/>
            <person name="Han Y."/>
            <person name="Muzny D.M."/>
            <person name="Worley K.C."/>
            <person name="Gibbs R.A."/>
        </authorList>
    </citation>
    <scope>NUCLEOTIDE SEQUENCE</scope>
</reference>
<dbReference type="SUPFAM" id="SSF50129">
    <property type="entry name" value="GroES-like"/>
    <property type="match status" value="1"/>
</dbReference>
<dbReference type="InterPro" id="IPR020843">
    <property type="entry name" value="ER"/>
</dbReference>
<dbReference type="InterPro" id="IPR002364">
    <property type="entry name" value="Quin_OxRdtase/zeta-crystal_CS"/>
</dbReference>
<dbReference type="GeneID" id="591720"/>
<keyword evidence="4" id="KW-0963">Cytoplasm</keyword>
<dbReference type="InterPro" id="IPR036291">
    <property type="entry name" value="NAD(P)-bd_dom_sf"/>
</dbReference>
<dbReference type="InterPro" id="IPR013154">
    <property type="entry name" value="ADH-like_N"/>
</dbReference>
<dbReference type="CDD" id="cd08253">
    <property type="entry name" value="zeta_crystallin"/>
    <property type="match status" value="1"/>
</dbReference>
<evidence type="ECO:0000256" key="2">
    <source>
        <dbReference type="ARBA" id="ARBA00010371"/>
    </source>
</evidence>
<dbReference type="AlphaFoldDB" id="A0A7M7NLP4"/>
<dbReference type="PROSITE" id="PS01162">
    <property type="entry name" value="QOR_ZETA_CRYSTAL"/>
    <property type="match status" value="1"/>
</dbReference>
<accession>A0A7M7NLP4</accession>
<keyword evidence="6" id="KW-0694">RNA-binding</keyword>
<dbReference type="Gene3D" id="3.90.180.10">
    <property type="entry name" value="Medium-chain alcohol dehydrogenases, catalytic domain"/>
    <property type="match status" value="1"/>
</dbReference>
<dbReference type="Gene3D" id="3.40.50.720">
    <property type="entry name" value="NAD(P)-binding Rossmann-like Domain"/>
    <property type="match status" value="1"/>
</dbReference>
<protein>
    <recommendedName>
        <fullName evidence="8">Enoyl reductase (ER) domain-containing protein</fullName>
    </recommendedName>
</protein>
<dbReference type="InterPro" id="IPR051603">
    <property type="entry name" value="Zinc-ADH_QOR/CCCR"/>
</dbReference>
<dbReference type="Pfam" id="PF00107">
    <property type="entry name" value="ADH_zinc_N"/>
    <property type="match status" value="1"/>
</dbReference>
<proteinExistence type="inferred from homology"/>
<evidence type="ECO:0000313" key="10">
    <source>
        <dbReference type="Proteomes" id="UP000007110"/>
    </source>
</evidence>
<dbReference type="OrthoDB" id="3941538at2759"/>
<comment type="subcellular location">
    <subcellularLocation>
        <location evidence="1">Cytoplasm</location>
    </subcellularLocation>
</comment>
<dbReference type="SMART" id="SM00829">
    <property type="entry name" value="PKS_ER"/>
    <property type="match status" value="1"/>
</dbReference>
<dbReference type="GO" id="GO:0008270">
    <property type="term" value="F:zinc ion binding"/>
    <property type="evidence" value="ECO:0007669"/>
    <property type="project" value="InterPro"/>
</dbReference>
<evidence type="ECO:0000256" key="7">
    <source>
        <dbReference type="ARBA" id="ARBA00022990"/>
    </source>
</evidence>
<reference evidence="9" key="2">
    <citation type="submission" date="2021-01" db="UniProtKB">
        <authorList>
            <consortium name="EnsemblMetazoa"/>
        </authorList>
    </citation>
    <scope>IDENTIFICATION</scope>
</reference>
<comment type="similarity">
    <text evidence="2">Belongs to the zinc-containing alcohol dehydrogenase family. Quinone oxidoreductase subfamily.</text>
</comment>
<dbReference type="GO" id="GO:0070402">
    <property type="term" value="F:NADPH binding"/>
    <property type="evidence" value="ECO:0000318"/>
    <property type="project" value="GO_Central"/>
</dbReference>
<dbReference type="InterPro" id="IPR013149">
    <property type="entry name" value="ADH-like_C"/>
</dbReference>
<dbReference type="SUPFAM" id="SSF51735">
    <property type="entry name" value="NAD(P)-binding Rossmann-fold domains"/>
    <property type="match status" value="1"/>
</dbReference>
<organism evidence="9 10">
    <name type="scientific">Strongylocentrotus purpuratus</name>
    <name type="common">Purple sea urchin</name>
    <dbReference type="NCBI Taxonomy" id="7668"/>
    <lineage>
        <taxon>Eukaryota</taxon>
        <taxon>Metazoa</taxon>
        <taxon>Echinodermata</taxon>
        <taxon>Eleutherozoa</taxon>
        <taxon>Echinozoa</taxon>
        <taxon>Echinoidea</taxon>
        <taxon>Euechinoidea</taxon>
        <taxon>Echinacea</taxon>
        <taxon>Camarodonta</taxon>
        <taxon>Echinidea</taxon>
        <taxon>Strongylocentrotidae</taxon>
        <taxon>Strongylocentrotus</taxon>
    </lineage>
</organism>
<keyword evidence="10" id="KW-1185">Reference proteome</keyword>
<dbReference type="PANTHER" id="PTHR44154:SF1">
    <property type="entry name" value="QUINONE OXIDOREDUCTASE"/>
    <property type="match status" value="1"/>
</dbReference>
<dbReference type="InterPro" id="IPR011032">
    <property type="entry name" value="GroES-like_sf"/>
</dbReference>
<dbReference type="RefSeq" id="XP_030838361.1">
    <property type="nucleotide sequence ID" value="XM_030982501.1"/>
</dbReference>
<evidence type="ECO:0000256" key="3">
    <source>
        <dbReference type="ARBA" id="ARBA00011881"/>
    </source>
</evidence>
<feature type="domain" description="Enoyl reductase (ER)" evidence="8">
    <location>
        <begin position="11"/>
        <end position="320"/>
    </location>
</feature>
<dbReference type="KEGG" id="spu:591720"/>
<dbReference type="RefSeq" id="XP_030838362.1">
    <property type="nucleotide sequence ID" value="XM_030982502.1"/>
</dbReference>
<name>A0A7M7NLP4_STRPU</name>
<dbReference type="InParanoid" id="A0A7M7NLP4"/>
<dbReference type="OMA" id="IYLYQVQ"/>
<dbReference type="Pfam" id="PF08240">
    <property type="entry name" value="ADH_N"/>
    <property type="match status" value="1"/>
</dbReference>